<reference evidence="2 3" key="1">
    <citation type="submission" date="2023-09" db="EMBL/GenBank/DDBJ databases">
        <authorList>
            <person name="Wang M."/>
        </authorList>
    </citation>
    <scope>NUCLEOTIDE SEQUENCE [LARGE SCALE GENOMIC DNA]</scope>
    <source>
        <strain evidence="2">GT-2023</strain>
        <tissue evidence="2">Liver</tissue>
    </source>
</reference>
<evidence type="ECO:0000313" key="2">
    <source>
        <dbReference type="EMBL" id="KAL1281891.1"/>
    </source>
</evidence>
<gene>
    <name evidence="2" type="ORF">QQF64_000694</name>
</gene>
<comment type="caution">
    <text evidence="2">The sequence shown here is derived from an EMBL/GenBank/DDBJ whole genome shotgun (WGS) entry which is preliminary data.</text>
</comment>
<keyword evidence="3" id="KW-1185">Reference proteome</keyword>
<dbReference type="PANTHER" id="PTHR15426:SF6">
    <property type="entry name" value="PROTEIN DEPP1"/>
    <property type="match status" value="1"/>
</dbReference>
<protein>
    <submittedName>
        <fullName evidence="2">Uncharacterized protein</fullName>
    </submittedName>
</protein>
<evidence type="ECO:0000313" key="3">
    <source>
        <dbReference type="Proteomes" id="UP001558613"/>
    </source>
</evidence>
<accession>A0ABR3NY38</accession>
<proteinExistence type="predicted"/>
<dbReference type="InterPro" id="IPR020133">
    <property type="entry name" value="DEPP"/>
</dbReference>
<dbReference type="Pfam" id="PF15343">
    <property type="entry name" value="DEPP"/>
    <property type="match status" value="1"/>
</dbReference>
<feature type="region of interest" description="Disordered" evidence="1">
    <location>
        <begin position="106"/>
        <end position="125"/>
    </location>
</feature>
<dbReference type="PANTHER" id="PTHR15426">
    <property type="entry name" value="PROTEIN DEPP1"/>
    <property type="match status" value="1"/>
</dbReference>
<name>A0ABR3NY38_9TELE</name>
<dbReference type="EMBL" id="JAYMGO010000001">
    <property type="protein sequence ID" value="KAL1281891.1"/>
    <property type="molecule type" value="Genomic_DNA"/>
</dbReference>
<dbReference type="Proteomes" id="UP001558613">
    <property type="component" value="Unassembled WGS sequence"/>
</dbReference>
<evidence type="ECO:0000256" key="1">
    <source>
        <dbReference type="SAM" id="MobiDB-lite"/>
    </source>
</evidence>
<organism evidence="2 3">
    <name type="scientific">Cirrhinus molitorella</name>
    <name type="common">mud carp</name>
    <dbReference type="NCBI Taxonomy" id="172907"/>
    <lineage>
        <taxon>Eukaryota</taxon>
        <taxon>Metazoa</taxon>
        <taxon>Chordata</taxon>
        <taxon>Craniata</taxon>
        <taxon>Vertebrata</taxon>
        <taxon>Euteleostomi</taxon>
        <taxon>Actinopterygii</taxon>
        <taxon>Neopterygii</taxon>
        <taxon>Teleostei</taxon>
        <taxon>Ostariophysi</taxon>
        <taxon>Cypriniformes</taxon>
        <taxon>Cyprinidae</taxon>
        <taxon>Labeoninae</taxon>
        <taxon>Labeonini</taxon>
        <taxon>Cirrhinus</taxon>
    </lineage>
</organism>
<sequence length="270" mass="30606">MTVFGSSPLMAETFMFFVDQVIVNSHITRRPRSEARVCAKSICYSPCFITKDIFTFFPIPLTVEIFMFLVDQVIVNSHITRRPRSEAKSLCKDAFLRLIPRRDRKWRRPHQESIQQSDQRAQDARPACEAGPLSKYLDFNTQDIKGTYSSSMKPRRRLTSVDLLPTILELQESQSLDDYMDSIRELSQPTYPLSGPLRGSRLSPLRMAKYPSMSLATGSSVLAHKPWALPGPDNVSLTLTDSKGPVSSNQDPLDWLFAQAQTDPEDVCMI</sequence>